<comment type="caution">
    <text evidence="8">The sequence shown here is derived from an EMBL/GenBank/DDBJ whole genome shotgun (WGS) entry which is preliminary data.</text>
</comment>
<protein>
    <recommendedName>
        <fullName evidence="6">O-fucosyltransferase family protein</fullName>
    </recommendedName>
</protein>
<feature type="region of interest" description="Disordered" evidence="7">
    <location>
        <begin position="376"/>
        <end position="417"/>
    </location>
</feature>
<dbReference type="AlphaFoldDB" id="A0AAD4WIT1"/>
<dbReference type="PANTHER" id="PTHR33018">
    <property type="entry name" value="OS10G0338966 PROTEIN-RELATED"/>
    <property type="match status" value="1"/>
</dbReference>
<evidence type="ECO:0000256" key="5">
    <source>
        <dbReference type="ARBA" id="ARBA00023277"/>
    </source>
</evidence>
<dbReference type="GO" id="GO:0006004">
    <property type="term" value="P:fucose metabolic process"/>
    <property type="evidence" value="ECO:0007669"/>
    <property type="project" value="UniProtKB-KW"/>
</dbReference>
<gene>
    <name evidence="8" type="ORF">L3X38_010867</name>
</gene>
<accession>A0AAD4WIT1</accession>
<evidence type="ECO:0000256" key="6">
    <source>
        <dbReference type="ARBA" id="ARBA00030350"/>
    </source>
</evidence>
<dbReference type="InterPro" id="IPR004252">
    <property type="entry name" value="Probable_transposase_24"/>
</dbReference>
<reference evidence="8 9" key="1">
    <citation type="journal article" date="2022" name="G3 (Bethesda)">
        <title>Whole-genome sequence and methylome profiling of the almond [Prunus dulcis (Mill.) D.A. Webb] cultivar 'Nonpareil'.</title>
        <authorList>
            <person name="D'Amico-Willman K.M."/>
            <person name="Ouma W.Z."/>
            <person name="Meulia T."/>
            <person name="Sideli G.M."/>
            <person name="Gradziel T.M."/>
            <person name="Fresnedo-Ramirez J."/>
        </authorList>
    </citation>
    <scope>NUCLEOTIDE SEQUENCE [LARGE SCALE GENOMIC DNA]</scope>
    <source>
        <strain evidence="8">Clone GOH B32 T37-40</strain>
    </source>
</reference>
<organism evidence="8 9">
    <name type="scientific">Prunus dulcis</name>
    <name type="common">Almond</name>
    <name type="synonym">Amygdalus dulcis</name>
    <dbReference type="NCBI Taxonomy" id="3755"/>
    <lineage>
        <taxon>Eukaryota</taxon>
        <taxon>Viridiplantae</taxon>
        <taxon>Streptophyta</taxon>
        <taxon>Embryophyta</taxon>
        <taxon>Tracheophyta</taxon>
        <taxon>Spermatophyta</taxon>
        <taxon>Magnoliopsida</taxon>
        <taxon>eudicotyledons</taxon>
        <taxon>Gunneridae</taxon>
        <taxon>Pentapetalae</taxon>
        <taxon>rosids</taxon>
        <taxon>fabids</taxon>
        <taxon>Rosales</taxon>
        <taxon>Rosaceae</taxon>
        <taxon>Amygdaloideae</taxon>
        <taxon>Amygdaleae</taxon>
        <taxon>Prunus</taxon>
    </lineage>
</organism>
<dbReference type="InterPro" id="IPR019378">
    <property type="entry name" value="GDP-Fuc_O-FucTrfase"/>
</dbReference>
<comment type="similarity">
    <text evidence="1">Belongs to the glycosyltransferase GT106 family.</text>
</comment>
<evidence type="ECO:0000313" key="8">
    <source>
        <dbReference type="EMBL" id="KAI5342991.1"/>
    </source>
</evidence>
<keyword evidence="9" id="KW-1185">Reference proteome</keyword>
<evidence type="ECO:0000256" key="3">
    <source>
        <dbReference type="ARBA" id="ARBA00022679"/>
    </source>
</evidence>
<feature type="compositionally biased region" description="Polar residues" evidence="7">
    <location>
        <begin position="43"/>
        <end position="52"/>
    </location>
</feature>
<keyword evidence="5" id="KW-0119">Carbohydrate metabolism</keyword>
<proteinExistence type="inferred from homology"/>
<dbReference type="PANTHER" id="PTHR33018:SF31">
    <property type="entry name" value="TRANSPOSASE, PTTA_EN_SPM, PLANT"/>
    <property type="match status" value="1"/>
</dbReference>
<dbReference type="Pfam" id="PF10250">
    <property type="entry name" value="O-FucT"/>
    <property type="match status" value="1"/>
</dbReference>
<dbReference type="GO" id="GO:0016757">
    <property type="term" value="F:glycosyltransferase activity"/>
    <property type="evidence" value="ECO:0007669"/>
    <property type="project" value="UniProtKB-KW"/>
</dbReference>
<evidence type="ECO:0000256" key="7">
    <source>
        <dbReference type="SAM" id="MobiDB-lite"/>
    </source>
</evidence>
<evidence type="ECO:0000313" key="9">
    <source>
        <dbReference type="Proteomes" id="UP001054821"/>
    </source>
</evidence>
<keyword evidence="3" id="KW-0808">Transferase</keyword>
<name>A0AAD4WIT1_PRUDU</name>
<dbReference type="InterPro" id="IPR010719">
    <property type="entry name" value="MnmM_MeTrfase"/>
</dbReference>
<feature type="region of interest" description="Disordered" evidence="7">
    <location>
        <begin position="1"/>
        <end position="63"/>
    </location>
</feature>
<dbReference type="Proteomes" id="UP001054821">
    <property type="component" value="Chromosome 2"/>
</dbReference>
<keyword evidence="4" id="KW-0294">Fucose metabolism</keyword>
<dbReference type="Pfam" id="PF03004">
    <property type="entry name" value="Transposase_24"/>
    <property type="match status" value="1"/>
</dbReference>
<evidence type="ECO:0000256" key="1">
    <source>
        <dbReference type="ARBA" id="ARBA00007737"/>
    </source>
</evidence>
<keyword evidence="2" id="KW-0328">Glycosyltransferase</keyword>
<evidence type="ECO:0000256" key="4">
    <source>
        <dbReference type="ARBA" id="ARBA00023253"/>
    </source>
</evidence>
<dbReference type="EMBL" id="JAJFAZ020000002">
    <property type="protein sequence ID" value="KAI5342991.1"/>
    <property type="molecule type" value="Genomic_DNA"/>
</dbReference>
<dbReference type="Pfam" id="PF06962">
    <property type="entry name" value="rRNA_methylase"/>
    <property type="match status" value="1"/>
</dbReference>
<sequence length="607" mass="68964">MVSQQQTKDSGSKKLGMVAPQDKSSKEMKSSKKMKFASSSAETEPTSQTTISDDSKTGRGMSTMPRVVKRKLQKLRPIVEYNKRGKGIGQAHSEMQSYIGVLARSRVPLVDKKWSQIPKDIKEQIWKAVDMAFVVGQGGKKSVLASAAKKWKDFKSTLTRHYILPYTNDKEKLSQPPEIYKFMEKAQWDAFVASRLSKDFESVHSQHAQIREKLEYNHRLSRKGYAGLEDQLEETMPGVEIDRSTLWKRARQDKHGNIPDPKVAEKAKLIDELQKQVSEGKVRVDGSKDVLTMALGPEHPGRLRGVGAGISPRQYFNLPKPQRVSFDDRLKESLRVLLQEETKKMEAKAREEALRMEARTKQLVEAEREHFLSEVKSLHSEDDNAKNGEHQQEEEKEEEKRDEEKEEEKEKKDEEKHDDKITDAFIAAYILNATLLVLKLGQKLFWKDSSNFDEIFDVDWFISSLSKDVEIIKQLPTKGGIPMSPYSMPVLNKNIKTCFLKGLISWVIRLVTFNLGYLPGGDKTIIRVRNNTEQGIGSCKKDCGAWRQATLTRYEVNINHSQGKVLPSVRVSDPGLLLKPDEPNLIIMAKPACGPSKRDKPVGMDED</sequence>
<evidence type="ECO:0000256" key="2">
    <source>
        <dbReference type="ARBA" id="ARBA00022676"/>
    </source>
</evidence>